<sequence>MGENGKRNRRRRDYDDRSDNRNNFKRRQTDTNLEPSGSGSDGLKPVVFRIICPDTVIGSVIGKGGKVINTIRHETRAKVKVMDPYLGSDKRVITVSSPGRDQDWADVDELSARLDPICPAQEALIKVHEAIVDALANARENENKNSGKEEVWLLVPASQAAGVIGKGGSTIKRVRSMTRAAIKVSPKDPADATHSCALEFDNFLHIAGEPESVKRALLAISTIMCKFLPKEEIPLEASLPQDLQPSIIIPSDVPVYSSGGFYQPTDPARPGLTPHMAELPPFPDTASGLFAPPVPVATMPPTRSEELLLRVLCPRNKIGRVIGKGGSTVKSIRQSTGARIDVDDNYKEVDASLITVVSTEGTNDMNSAGVDTVLMLQEKINDEDNKNAVMQILVPKKIIGCLIGKGGSIINDMRKKTNADIHITKDDPKRAGSLDELVQVSGEVVNVRDALVHIVLRLREDALRDREEIANSSRDASNSKPLHPPVDVLYPSSGLSLSSGLPSAPHHLSYDRRATLDVDRGLGVYPNTGMYGYSSLPVDDSRYGMLPSYSSKAFVGALPYVEMVIPGGALPKVLGKGGANLDNIRRISGARVEIIESKSSHYDRIAQISGTPQQQQSAEDLIKAFILST</sequence>
<dbReference type="AlphaFoldDB" id="A0A9Q0HRF6"/>
<dbReference type="CDD" id="cd22462">
    <property type="entry name" value="KH-I_HEN4_like_rpt5"/>
    <property type="match status" value="1"/>
</dbReference>
<dbReference type="SMART" id="SM00322">
    <property type="entry name" value="KH"/>
    <property type="match status" value="5"/>
</dbReference>
<dbReference type="PROSITE" id="PS50084">
    <property type="entry name" value="KH_TYPE_1"/>
    <property type="match status" value="5"/>
</dbReference>
<dbReference type="SUPFAM" id="SSF54791">
    <property type="entry name" value="Eukaryotic type KH-domain (KH-domain type I)"/>
    <property type="match status" value="5"/>
</dbReference>
<dbReference type="Gene3D" id="3.30.1370.10">
    <property type="entry name" value="K Homology domain, type 1"/>
    <property type="match status" value="5"/>
</dbReference>
<reference evidence="5" key="1">
    <citation type="journal article" date="2022" name="Cell">
        <title>Repeat-based holocentromeres influence genome architecture and karyotype evolution.</title>
        <authorList>
            <person name="Hofstatter P.G."/>
            <person name="Thangavel G."/>
            <person name="Lux T."/>
            <person name="Neumann P."/>
            <person name="Vondrak T."/>
            <person name="Novak P."/>
            <person name="Zhang M."/>
            <person name="Costa L."/>
            <person name="Castellani M."/>
            <person name="Scott A."/>
            <person name="Toegelov H."/>
            <person name="Fuchs J."/>
            <person name="Mata-Sucre Y."/>
            <person name="Dias Y."/>
            <person name="Vanzela A.L.L."/>
            <person name="Huettel B."/>
            <person name="Almeida C.C.S."/>
            <person name="Simkova H."/>
            <person name="Souza G."/>
            <person name="Pedrosa-Harand A."/>
            <person name="Macas J."/>
            <person name="Mayer K.F.X."/>
            <person name="Houben A."/>
            <person name="Marques A."/>
        </authorList>
    </citation>
    <scope>NUCLEOTIDE SEQUENCE</scope>
    <source>
        <strain evidence="5">RhyBre1mFocal</strain>
    </source>
</reference>
<feature type="compositionally biased region" description="Basic and acidic residues" evidence="3">
    <location>
        <begin position="1"/>
        <end position="22"/>
    </location>
</feature>
<evidence type="ECO:0000256" key="2">
    <source>
        <dbReference type="PROSITE-ProRule" id="PRU00117"/>
    </source>
</evidence>
<evidence type="ECO:0000256" key="1">
    <source>
        <dbReference type="ARBA" id="ARBA00022737"/>
    </source>
</evidence>
<dbReference type="InterPro" id="IPR004087">
    <property type="entry name" value="KH_dom"/>
</dbReference>
<keyword evidence="2" id="KW-0694">RNA-binding</keyword>
<proteinExistence type="predicted"/>
<gene>
    <name evidence="5" type="ORF">LUZ63_012484</name>
</gene>
<feature type="region of interest" description="Disordered" evidence="3">
    <location>
        <begin position="1"/>
        <end position="40"/>
    </location>
</feature>
<dbReference type="PANTHER" id="PTHR10288">
    <property type="entry name" value="KH DOMAIN CONTAINING RNA BINDING PROTEIN"/>
    <property type="match status" value="1"/>
</dbReference>
<dbReference type="Proteomes" id="UP001151287">
    <property type="component" value="Unassembled WGS sequence"/>
</dbReference>
<dbReference type="GO" id="GO:0003723">
    <property type="term" value="F:RNA binding"/>
    <property type="evidence" value="ECO:0007669"/>
    <property type="project" value="UniProtKB-UniRule"/>
</dbReference>
<feature type="domain" description="K Homology" evidence="4">
    <location>
        <begin position="147"/>
        <end position="225"/>
    </location>
</feature>
<feature type="domain" description="K Homology" evidence="4">
    <location>
        <begin position="44"/>
        <end position="115"/>
    </location>
</feature>
<organism evidence="5 6">
    <name type="scientific">Rhynchospora breviuscula</name>
    <dbReference type="NCBI Taxonomy" id="2022672"/>
    <lineage>
        <taxon>Eukaryota</taxon>
        <taxon>Viridiplantae</taxon>
        <taxon>Streptophyta</taxon>
        <taxon>Embryophyta</taxon>
        <taxon>Tracheophyta</taxon>
        <taxon>Spermatophyta</taxon>
        <taxon>Magnoliopsida</taxon>
        <taxon>Liliopsida</taxon>
        <taxon>Poales</taxon>
        <taxon>Cyperaceae</taxon>
        <taxon>Cyperoideae</taxon>
        <taxon>Rhynchosporeae</taxon>
        <taxon>Rhynchospora</taxon>
    </lineage>
</organism>
<keyword evidence="1" id="KW-0677">Repeat</keyword>
<feature type="domain" description="K Homology" evidence="4">
    <location>
        <begin position="557"/>
        <end position="627"/>
    </location>
</feature>
<feature type="domain" description="K Homology" evidence="4">
    <location>
        <begin position="386"/>
        <end position="459"/>
    </location>
</feature>
<comment type="caution">
    <text evidence="5">The sequence shown here is derived from an EMBL/GenBank/DDBJ whole genome shotgun (WGS) entry which is preliminary data.</text>
</comment>
<dbReference type="CDD" id="cd22459">
    <property type="entry name" value="KH-I_PEPPER_rpt1_like"/>
    <property type="match status" value="1"/>
</dbReference>
<dbReference type="InterPro" id="IPR036612">
    <property type="entry name" value="KH_dom_type_1_sf"/>
</dbReference>
<evidence type="ECO:0000256" key="3">
    <source>
        <dbReference type="SAM" id="MobiDB-lite"/>
    </source>
</evidence>
<name>A0A9Q0HRF6_9POAL</name>
<evidence type="ECO:0000313" key="5">
    <source>
        <dbReference type="EMBL" id="KAJ1695786.1"/>
    </source>
</evidence>
<dbReference type="Pfam" id="PF00013">
    <property type="entry name" value="KH_1"/>
    <property type="match status" value="5"/>
</dbReference>
<dbReference type="EMBL" id="JAMQYH010000003">
    <property type="protein sequence ID" value="KAJ1695786.1"/>
    <property type="molecule type" value="Genomic_DNA"/>
</dbReference>
<protein>
    <recommendedName>
        <fullName evidence="4">K Homology domain-containing protein</fullName>
    </recommendedName>
</protein>
<dbReference type="OrthoDB" id="752362at2759"/>
<keyword evidence="6" id="KW-1185">Reference proteome</keyword>
<accession>A0A9Q0HRF6</accession>
<dbReference type="InterPro" id="IPR004088">
    <property type="entry name" value="KH_dom_type_1"/>
</dbReference>
<feature type="domain" description="K Homology" evidence="4">
    <location>
        <begin position="305"/>
        <end position="378"/>
    </location>
</feature>
<evidence type="ECO:0000259" key="4">
    <source>
        <dbReference type="SMART" id="SM00322"/>
    </source>
</evidence>
<evidence type="ECO:0000313" key="6">
    <source>
        <dbReference type="Proteomes" id="UP001151287"/>
    </source>
</evidence>